<feature type="region of interest" description="Disordered" evidence="2">
    <location>
        <begin position="1"/>
        <end position="22"/>
    </location>
</feature>
<dbReference type="InterPro" id="IPR013424">
    <property type="entry name" value="Ice-binding_C"/>
</dbReference>
<accession>A0ABP9PIP1</accession>
<dbReference type="SUPFAM" id="SSF51126">
    <property type="entry name" value="Pectin lyase-like"/>
    <property type="match status" value="1"/>
</dbReference>
<dbReference type="NCBIfam" id="TIGR02595">
    <property type="entry name" value="PEP_CTERM"/>
    <property type="match status" value="1"/>
</dbReference>
<evidence type="ECO:0000256" key="1">
    <source>
        <dbReference type="ARBA" id="ARBA00022729"/>
    </source>
</evidence>
<keyword evidence="1" id="KW-0732">Signal</keyword>
<evidence type="ECO:0000313" key="3">
    <source>
        <dbReference type="EMBL" id="GAA5147234.1"/>
    </source>
</evidence>
<evidence type="ECO:0000256" key="2">
    <source>
        <dbReference type="SAM" id="MobiDB-lite"/>
    </source>
</evidence>
<comment type="caution">
    <text evidence="3">The sequence shown here is derived from an EMBL/GenBank/DDBJ whole genome shotgun (WGS) entry which is preliminary data.</text>
</comment>
<keyword evidence="4" id="KW-1185">Reference proteome</keyword>
<dbReference type="NCBIfam" id="TIGR02601">
    <property type="entry name" value="autotrns_rpt"/>
    <property type="match status" value="3"/>
</dbReference>
<reference evidence="4" key="1">
    <citation type="journal article" date="2019" name="Int. J. Syst. Evol. Microbiol.">
        <title>The Global Catalogue of Microorganisms (GCM) 10K type strain sequencing project: providing services to taxonomists for standard genome sequencing and annotation.</title>
        <authorList>
            <consortium name="The Broad Institute Genomics Platform"/>
            <consortium name="The Broad Institute Genome Sequencing Center for Infectious Disease"/>
            <person name="Wu L."/>
            <person name="Ma J."/>
        </authorList>
    </citation>
    <scope>NUCLEOTIDE SEQUENCE [LARGE SCALE GENOMIC DNA]</scope>
    <source>
        <strain evidence="4">JCM 18053</strain>
    </source>
</reference>
<dbReference type="Proteomes" id="UP001499852">
    <property type="component" value="Unassembled WGS sequence"/>
</dbReference>
<dbReference type="InterPro" id="IPR011050">
    <property type="entry name" value="Pectin_lyase_fold/virulence"/>
</dbReference>
<organism evidence="3 4">
    <name type="scientific">Prosthecobacter algae</name>
    <dbReference type="NCBI Taxonomy" id="1144682"/>
    <lineage>
        <taxon>Bacteria</taxon>
        <taxon>Pseudomonadati</taxon>
        <taxon>Verrucomicrobiota</taxon>
        <taxon>Verrucomicrobiia</taxon>
        <taxon>Verrucomicrobiales</taxon>
        <taxon>Verrucomicrobiaceae</taxon>
        <taxon>Prosthecobacter</taxon>
    </lineage>
</organism>
<evidence type="ECO:0000313" key="4">
    <source>
        <dbReference type="Proteomes" id="UP001499852"/>
    </source>
</evidence>
<dbReference type="EMBL" id="BAABIA010000010">
    <property type="protein sequence ID" value="GAA5147234.1"/>
    <property type="molecule type" value="Genomic_DNA"/>
</dbReference>
<protein>
    <recommendedName>
        <fullName evidence="5">Secreted protein with PEP-CTERM sorting signal</fullName>
    </recommendedName>
</protein>
<gene>
    <name evidence="3" type="ORF">GCM10023213_41550</name>
</gene>
<name>A0ABP9PIP1_9BACT</name>
<evidence type="ECO:0008006" key="5">
    <source>
        <dbReference type="Google" id="ProtNLM"/>
    </source>
</evidence>
<dbReference type="InterPro" id="IPR013425">
    <property type="entry name" value="Autotrns_rpt"/>
</dbReference>
<dbReference type="Pfam" id="PF12951">
    <property type="entry name" value="PATR"/>
    <property type="match status" value="3"/>
</dbReference>
<proteinExistence type="predicted"/>
<sequence>MQYDSDGTGPITDGNASGWNTTATNKPWYDSASMTYLAWPNTNADIAVFGGGTSGTAGSVAVGSVIANGIIFNAPFAGSYTLSGGTITLDGTTPTITANVNASITSALAGTVGLTKNGTGVLTLSGGAANNYGGGTSVLAGNLTMAKTAGINAVGGDVIINGGTLIWGGANQVPDTVSVTLISGGLQITGNTETIANLTIQGGNSNANTSSNGGLFTITNTLAINGAGSLGLNSAGQWTVNKADFTGAISGVFGMTGNSNTRITQLNIGSGGLILSGQNLAINKGSTAAALGSEIVFNGGVTASGTNNFNTGGTFGASRVSLPIISTWDITAGTTNINVATIGVGGLIKTGVGNLALTGAEANTHTGMTTVSGGSLLLGKTAGVNAIAGDITVATGGILDWNTANQLADTTHIFLTGGSLKFDNLTETFANLTQTAGTVNIGGNTNSGIVNITGLLRVSGGSTLNLNSGAVWTVGAADFTGFSGTVVSLNGNSTTGLNQFIIGSGGLILTGQSINLAKGTAVGAFGSELAIQGNVTASGTNSINAGANTVGVSQVNLGAADRTWNITSGTTSSNSSVVSSGGGIVKTGNGILALNAANTYTGNTTINGGTVRLGASGSVDNSPVITVAAGATFDGVAVTGGYSVKSGQLLQGGGSVAGASTIASGATLAPGTVSGDFLQRLSFSSSLILASGSQTRLQLSSNSSDYDQVFVTGTFTQQTGGQIIVEPGDFVPVLGQSFNLFDWGTLGSLSTNLGSNYRDGSDDDATDLNLPDISGSGYFWDISQFASSGIIIVAIPEPSRLLLLGFAGLALLGRRRR</sequence>